<protein>
    <submittedName>
        <fullName evidence="1">Uncharacterized protein</fullName>
    </submittedName>
</protein>
<accession>A0A0M0JZ34</accession>
<dbReference type="PANTHER" id="PTHR35550">
    <property type="match status" value="1"/>
</dbReference>
<name>A0A0M0JZ34_9EUKA</name>
<evidence type="ECO:0000313" key="2">
    <source>
        <dbReference type="Proteomes" id="UP000037460"/>
    </source>
</evidence>
<dbReference type="PANTHER" id="PTHR35550:SF2">
    <property type="entry name" value="OS05G0401200 PROTEIN"/>
    <property type="match status" value="1"/>
</dbReference>
<dbReference type="EMBL" id="JWZX01001986">
    <property type="protein sequence ID" value="KOO31572.1"/>
    <property type="molecule type" value="Genomic_DNA"/>
</dbReference>
<dbReference type="Proteomes" id="UP000037460">
    <property type="component" value="Unassembled WGS sequence"/>
</dbReference>
<evidence type="ECO:0000313" key="1">
    <source>
        <dbReference type="EMBL" id="KOO31572.1"/>
    </source>
</evidence>
<comment type="caution">
    <text evidence="1">The sequence shown here is derived from an EMBL/GenBank/DDBJ whole genome shotgun (WGS) entry which is preliminary data.</text>
</comment>
<gene>
    <name evidence="1" type="ORF">Ctob_005994</name>
</gene>
<sequence length="878" mass="93365">MAALSLEVAAIEAEASVIRGQKAEAARELDRMADLHAHSRAEVRDRDLPRLLELELNWELPDMTRLVRHGIKDVTVCDEARAFLGLYKLDEGVQHKALQITMASHSGNDFPCDDADGADKTSACQIRCGRPCIEPYRLCLAYPECRAISINADLTFATLKRGLYGHVAASASTTTCTSLSCWQAWWQRETRQVLPMGSYSSGCGGCAVEVGVLSCASCARDDGSHVASTAPVPLAECLFGYANVDGSLVCIGATSKGTAAQQAGAQQPPSAASSATSASASSPSSAVTATAAASASASAAAMAFHDAAHPPKRMHVTMRNGAGADYPCDDSDGPDKNLACQIECVRPLPCHEPYRLCLAHAECSGLAMNADLSFATLKRYLYPSILPSAAELNSAADWRSYLSNMSSHFDGRPRDLWLTLGSALANATDFHCPDSDDDDDESSCRIQCILPHCTEAYAACIAHAQCAAIELEVPDLGWATLKTAPEWDASTLVAAAALANRAGHSMWGGSKRLANVSEWHIAYRAASLAANATDSNARALVPFAQSAWGQQLQALEHLAGSGSGGELSSGAPPRAVALSWAPSAGHDFGCALSEGSRPDSCEIVCQERDCADAYRHCIAHVECLGVSVDDGSNEIRATLKEYVVNDEAEPLVVCRSEADWKVAFAPHAKRGLVERSANQLLPGSNPYDTVGSSFDSFYSYDDTDDTPSPPPAPPVALSFERVVLPADYRLRNGLGAVGAAAALAPLGLGLPVALPLGALSAFLGSRTDVVRFAFDEDAIEILDEKGGTRPENFAVGGQNRWRYEDIFEWAMYPSPEMPILVYFAETATSGEGQGHLFPVLTDPVQLRVLLDERVGAAKRIEGLPDGGRLQRTARRTSQ</sequence>
<keyword evidence="2" id="KW-1185">Reference proteome</keyword>
<dbReference type="AlphaFoldDB" id="A0A0M0JZ34"/>
<reference evidence="2" key="1">
    <citation type="journal article" date="2015" name="PLoS Genet.">
        <title>Genome Sequence and Transcriptome Analyses of Chrysochromulina tobin: Metabolic Tools for Enhanced Algal Fitness in the Prominent Order Prymnesiales (Haptophyceae).</title>
        <authorList>
            <person name="Hovde B.T."/>
            <person name="Deodato C.R."/>
            <person name="Hunsperger H.M."/>
            <person name="Ryken S.A."/>
            <person name="Yost W."/>
            <person name="Jha R.K."/>
            <person name="Patterson J."/>
            <person name="Monnat R.J. Jr."/>
            <person name="Barlow S.B."/>
            <person name="Starkenburg S.R."/>
            <person name="Cattolico R.A."/>
        </authorList>
    </citation>
    <scope>NUCLEOTIDE SEQUENCE</scope>
    <source>
        <strain evidence="2">CCMP291</strain>
    </source>
</reference>
<dbReference type="Pfam" id="PF11317">
    <property type="entry name" value="DUF3119"/>
    <property type="match status" value="1"/>
</dbReference>
<proteinExistence type="predicted"/>
<organism evidence="1 2">
    <name type="scientific">Chrysochromulina tobinii</name>
    <dbReference type="NCBI Taxonomy" id="1460289"/>
    <lineage>
        <taxon>Eukaryota</taxon>
        <taxon>Haptista</taxon>
        <taxon>Haptophyta</taxon>
        <taxon>Prymnesiophyceae</taxon>
        <taxon>Prymnesiales</taxon>
        <taxon>Chrysochromulinaceae</taxon>
        <taxon>Chrysochromulina</taxon>
    </lineage>
</organism>
<dbReference type="InterPro" id="IPR021467">
    <property type="entry name" value="DUF3119"/>
</dbReference>